<dbReference type="EMBL" id="CP000855">
    <property type="protein sequence ID" value="ACJ17334.1"/>
    <property type="molecule type" value="Genomic_DNA"/>
</dbReference>
<accession>B6YVL0</accession>
<dbReference type="Proteomes" id="UP000002727">
    <property type="component" value="Chromosome"/>
</dbReference>
<dbReference type="KEGG" id="ton:TON_1844"/>
<evidence type="ECO:0000313" key="1">
    <source>
        <dbReference type="EMBL" id="ACJ17334.1"/>
    </source>
</evidence>
<gene>
    <name evidence="1" type="ordered locus">TON_1844</name>
</gene>
<sequence>MPTMTLSIPPELYRKMKKHPEIKWSEVARKAIAEYLSELENSRTEMSMLEFRELLGDETLREMESIPDEAYEEYYRKMRDLEWERTKRNSTTRTS</sequence>
<dbReference type="RefSeq" id="WP_012572806.1">
    <property type="nucleotide sequence ID" value="NC_011529.1"/>
</dbReference>
<protein>
    <recommendedName>
        <fullName evidence="3">Ribbon-helix-helix protein CopG domain-containing protein</fullName>
    </recommendedName>
</protein>
<evidence type="ECO:0008006" key="3">
    <source>
        <dbReference type="Google" id="ProtNLM"/>
    </source>
</evidence>
<name>B6YVL0_THEON</name>
<dbReference type="PATRIC" id="fig|523850.10.peg.1860"/>
<reference evidence="1 2" key="1">
    <citation type="journal article" date="2008" name="J. Bacteriol.">
        <title>The complete genome sequence of Thermococcus onnurineus NA1 reveals a mixed heterotrophic and carboxydotrophic metabolism.</title>
        <authorList>
            <person name="Lee H.S."/>
            <person name="Kang S.G."/>
            <person name="Bae S.S."/>
            <person name="Lim J.K."/>
            <person name="Cho Y."/>
            <person name="Kim Y.J."/>
            <person name="Jeon J.H."/>
            <person name="Cha S.S."/>
            <person name="Kwon K.K."/>
            <person name="Kim H.T."/>
            <person name="Park C.J."/>
            <person name="Lee H.W."/>
            <person name="Kim S.I."/>
            <person name="Chun J."/>
            <person name="Colwell R.R."/>
            <person name="Kim S.J."/>
            <person name="Lee J.H."/>
        </authorList>
    </citation>
    <scope>NUCLEOTIDE SEQUENCE [LARGE SCALE GENOMIC DNA]</scope>
    <source>
        <strain evidence="1 2">NA1</strain>
    </source>
</reference>
<dbReference type="OrthoDB" id="39930at2157"/>
<dbReference type="AlphaFoldDB" id="B6YVL0"/>
<keyword evidence="2" id="KW-1185">Reference proteome</keyword>
<proteinExistence type="predicted"/>
<evidence type="ECO:0000313" key="2">
    <source>
        <dbReference type="Proteomes" id="UP000002727"/>
    </source>
</evidence>
<dbReference type="eggNOG" id="arCOG07235">
    <property type="taxonomic scope" value="Archaea"/>
</dbReference>
<organism evidence="1 2">
    <name type="scientific">Thermococcus onnurineus (strain NA1)</name>
    <dbReference type="NCBI Taxonomy" id="523850"/>
    <lineage>
        <taxon>Archaea</taxon>
        <taxon>Methanobacteriati</taxon>
        <taxon>Methanobacteriota</taxon>
        <taxon>Thermococci</taxon>
        <taxon>Thermococcales</taxon>
        <taxon>Thermococcaceae</taxon>
        <taxon>Thermococcus</taxon>
    </lineage>
</organism>
<dbReference type="GeneID" id="7017513"/>
<dbReference type="HOGENOM" id="CLU_175270_3_1_2"/>
<dbReference type="STRING" id="523850.TON_1844"/>